<feature type="non-terminal residue" evidence="7">
    <location>
        <position position="213"/>
    </location>
</feature>
<keyword evidence="5" id="KW-0378">Hydrolase</keyword>
<evidence type="ECO:0000256" key="1">
    <source>
        <dbReference type="ARBA" id="ARBA00011062"/>
    </source>
</evidence>
<dbReference type="Pfam" id="PF01975">
    <property type="entry name" value="SurE"/>
    <property type="match status" value="1"/>
</dbReference>
<evidence type="ECO:0000256" key="2">
    <source>
        <dbReference type="ARBA" id="ARBA00022490"/>
    </source>
</evidence>
<keyword evidence="2" id="KW-0963">Cytoplasm</keyword>
<sequence length="213" mass="22752">MKILVTNDDGILAEGLWTLVKELRNIAEVIVVAPDRERSAIGTGVTLRQPLRVRKVEPVVAGVKTYAVEGTPADSVILALGNLVKGKVDLVISGINQGLNLADDVHISGTVGAALQGYLHGFPALAISTARDNSLHMDVAAKLGALLATRITSDSLKSNVFLNVNLPNLPLDEISGIQITRLASESHINTVEEGDDDTGKYYRLIRKRLSKAT</sequence>
<dbReference type="EMBL" id="BARV01019605">
    <property type="protein sequence ID" value="GAI18880.1"/>
    <property type="molecule type" value="Genomic_DNA"/>
</dbReference>
<dbReference type="HAMAP" id="MF_00060">
    <property type="entry name" value="SurE"/>
    <property type="match status" value="1"/>
</dbReference>
<dbReference type="PANTHER" id="PTHR30457">
    <property type="entry name" value="5'-NUCLEOTIDASE SURE"/>
    <property type="match status" value="1"/>
</dbReference>
<dbReference type="GO" id="GO:0008254">
    <property type="term" value="F:3'-nucleotidase activity"/>
    <property type="evidence" value="ECO:0007669"/>
    <property type="project" value="TreeGrafter"/>
</dbReference>
<dbReference type="InterPro" id="IPR002828">
    <property type="entry name" value="SurE-like_Pase/nucleotidase"/>
</dbReference>
<dbReference type="GO" id="GO:0004309">
    <property type="term" value="F:exopolyphosphatase activity"/>
    <property type="evidence" value="ECO:0007669"/>
    <property type="project" value="TreeGrafter"/>
</dbReference>
<dbReference type="AlphaFoldDB" id="X1MVZ8"/>
<comment type="caution">
    <text evidence="7">The sequence shown here is derived from an EMBL/GenBank/DDBJ whole genome shotgun (WGS) entry which is preliminary data.</text>
</comment>
<reference evidence="7" key="1">
    <citation type="journal article" date="2014" name="Front. Microbiol.">
        <title>High frequency of phylogenetically diverse reductive dehalogenase-homologous genes in deep subseafloor sedimentary metagenomes.</title>
        <authorList>
            <person name="Kawai M."/>
            <person name="Futagami T."/>
            <person name="Toyoda A."/>
            <person name="Takaki Y."/>
            <person name="Nishi S."/>
            <person name="Hori S."/>
            <person name="Arai W."/>
            <person name="Tsubouchi T."/>
            <person name="Morono Y."/>
            <person name="Uchiyama I."/>
            <person name="Ito T."/>
            <person name="Fujiyama A."/>
            <person name="Inagaki F."/>
            <person name="Takami H."/>
        </authorList>
    </citation>
    <scope>NUCLEOTIDE SEQUENCE</scope>
    <source>
        <strain evidence="7">Expedition CK06-06</strain>
    </source>
</reference>
<dbReference type="SUPFAM" id="SSF64167">
    <property type="entry name" value="SurE-like"/>
    <property type="match status" value="1"/>
</dbReference>
<organism evidence="7">
    <name type="scientific">marine sediment metagenome</name>
    <dbReference type="NCBI Taxonomy" id="412755"/>
    <lineage>
        <taxon>unclassified sequences</taxon>
        <taxon>metagenomes</taxon>
        <taxon>ecological metagenomes</taxon>
    </lineage>
</organism>
<evidence type="ECO:0000256" key="5">
    <source>
        <dbReference type="ARBA" id="ARBA00022801"/>
    </source>
</evidence>
<dbReference type="GO" id="GO:0000166">
    <property type="term" value="F:nucleotide binding"/>
    <property type="evidence" value="ECO:0007669"/>
    <property type="project" value="UniProtKB-KW"/>
</dbReference>
<dbReference type="GO" id="GO:0008253">
    <property type="term" value="F:5'-nucleotidase activity"/>
    <property type="evidence" value="ECO:0007669"/>
    <property type="project" value="TreeGrafter"/>
</dbReference>
<dbReference type="Gene3D" id="3.40.1210.10">
    <property type="entry name" value="Survival protein SurE-like phosphatase/nucleotidase"/>
    <property type="match status" value="1"/>
</dbReference>
<keyword evidence="3" id="KW-0479">Metal-binding</keyword>
<gene>
    <name evidence="7" type="ORF">S06H3_32914</name>
</gene>
<comment type="similarity">
    <text evidence="1">Belongs to the SurE nucleotidase family.</text>
</comment>
<feature type="domain" description="Survival protein SurE-like phosphatase/nucleotidase" evidence="6">
    <location>
        <begin position="3"/>
        <end position="186"/>
    </location>
</feature>
<dbReference type="InterPro" id="IPR030048">
    <property type="entry name" value="SurE"/>
</dbReference>
<evidence type="ECO:0000259" key="6">
    <source>
        <dbReference type="Pfam" id="PF01975"/>
    </source>
</evidence>
<proteinExistence type="inferred from homology"/>
<dbReference type="InterPro" id="IPR036523">
    <property type="entry name" value="SurE-like_sf"/>
</dbReference>
<dbReference type="PANTHER" id="PTHR30457:SF12">
    <property type="entry name" value="5'_3'-NUCLEOTIDASE SURE"/>
    <property type="match status" value="1"/>
</dbReference>
<name>X1MVZ8_9ZZZZ</name>
<evidence type="ECO:0000256" key="3">
    <source>
        <dbReference type="ARBA" id="ARBA00022723"/>
    </source>
</evidence>
<dbReference type="GO" id="GO:0046872">
    <property type="term" value="F:metal ion binding"/>
    <property type="evidence" value="ECO:0007669"/>
    <property type="project" value="UniProtKB-KW"/>
</dbReference>
<keyword evidence="4" id="KW-0547">Nucleotide-binding</keyword>
<protein>
    <recommendedName>
        <fullName evidence="6">Survival protein SurE-like phosphatase/nucleotidase domain-containing protein</fullName>
    </recommendedName>
</protein>
<evidence type="ECO:0000256" key="4">
    <source>
        <dbReference type="ARBA" id="ARBA00022741"/>
    </source>
</evidence>
<accession>X1MVZ8</accession>
<evidence type="ECO:0000313" key="7">
    <source>
        <dbReference type="EMBL" id="GAI18880.1"/>
    </source>
</evidence>
<dbReference type="NCBIfam" id="TIGR00087">
    <property type="entry name" value="surE"/>
    <property type="match status" value="1"/>
</dbReference>